<keyword evidence="2" id="KW-1185">Reference proteome</keyword>
<evidence type="ECO:0000313" key="2">
    <source>
        <dbReference type="Proteomes" id="UP000582837"/>
    </source>
</evidence>
<proteinExistence type="predicted"/>
<protein>
    <submittedName>
        <fullName evidence="1">Uncharacterized protein</fullName>
    </submittedName>
</protein>
<evidence type="ECO:0000313" key="1">
    <source>
        <dbReference type="EMBL" id="MBB6071112.1"/>
    </source>
</evidence>
<dbReference type="RefSeq" id="WP_170033710.1">
    <property type="nucleotide sequence ID" value="NZ_JABDTL010000001.1"/>
</dbReference>
<reference evidence="1 2" key="1">
    <citation type="submission" date="2020-08" db="EMBL/GenBank/DDBJ databases">
        <title>Genomic Encyclopedia of Type Strains, Phase IV (KMG-IV): sequencing the most valuable type-strain genomes for metagenomic binning, comparative biology and taxonomic classification.</title>
        <authorList>
            <person name="Goeker M."/>
        </authorList>
    </citation>
    <scope>NUCLEOTIDE SEQUENCE [LARGE SCALE GENOMIC DNA]</scope>
    <source>
        <strain evidence="1 2">DSM 29007</strain>
    </source>
</reference>
<organism evidence="1 2">
    <name type="scientific">Longimicrobium terrae</name>
    <dbReference type="NCBI Taxonomy" id="1639882"/>
    <lineage>
        <taxon>Bacteria</taxon>
        <taxon>Pseudomonadati</taxon>
        <taxon>Gemmatimonadota</taxon>
        <taxon>Longimicrobiia</taxon>
        <taxon>Longimicrobiales</taxon>
        <taxon>Longimicrobiaceae</taxon>
        <taxon>Longimicrobium</taxon>
    </lineage>
</organism>
<comment type="caution">
    <text evidence="1">The sequence shown here is derived from an EMBL/GenBank/DDBJ whole genome shotgun (WGS) entry which is preliminary data.</text>
</comment>
<name>A0A841GZC7_9BACT</name>
<accession>A0A841GZC7</accession>
<dbReference type="Proteomes" id="UP000582837">
    <property type="component" value="Unassembled WGS sequence"/>
</dbReference>
<sequence length="178" mass="19468">MSNVGPEGRSFHQITQADLQRLAQIAADDLSDFFDRHPEWAGQYQNRVLGTALCQGAASHYLHGEAGINDFDVYTFFARNPVRDWYAKRNKTADFGVPKFGTSVDQPGFLGRRVDLLGRSLDVSVGTDVGLAIRRWLQAGRTKSAQLLAAKAVVLLSPADRLGEVVWPAPLDAVSATL</sequence>
<dbReference type="EMBL" id="JACHIA010000007">
    <property type="protein sequence ID" value="MBB6071112.1"/>
    <property type="molecule type" value="Genomic_DNA"/>
</dbReference>
<gene>
    <name evidence="1" type="ORF">HNQ61_002736</name>
</gene>
<dbReference type="AlphaFoldDB" id="A0A841GZC7"/>